<organism evidence="2 3">
    <name type="scientific">Mucilaginibacter polytrichastri</name>
    <dbReference type="NCBI Taxonomy" id="1302689"/>
    <lineage>
        <taxon>Bacteria</taxon>
        <taxon>Pseudomonadati</taxon>
        <taxon>Bacteroidota</taxon>
        <taxon>Sphingobacteriia</taxon>
        <taxon>Sphingobacteriales</taxon>
        <taxon>Sphingobacteriaceae</taxon>
        <taxon>Mucilaginibacter</taxon>
    </lineage>
</organism>
<dbReference type="Pfam" id="PF15892">
    <property type="entry name" value="BNR_4"/>
    <property type="match status" value="1"/>
</dbReference>
<accession>A0A1Q5ZT67</accession>
<comment type="caution">
    <text evidence="2">The sequence shown here is derived from an EMBL/GenBank/DDBJ whole genome shotgun (WGS) entry which is preliminary data.</text>
</comment>
<dbReference type="OrthoDB" id="223410at2"/>
<name>A0A1Q5ZT67_9SPHI</name>
<keyword evidence="3" id="KW-1185">Reference proteome</keyword>
<evidence type="ECO:0000256" key="1">
    <source>
        <dbReference type="SAM" id="SignalP"/>
    </source>
</evidence>
<evidence type="ECO:0000313" key="3">
    <source>
        <dbReference type="Proteomes" id="UP000186720"/>
    </source>
</evidence>
<dbReference type="RefSeq" id="WP_074487695.1">
    <property type="nucleotide sequence ID" value="NZ_FPAM01000001.1"/>
</dbReference>
<dbReference type="SUPFAM" id="SSF50939">
    <property type="entry name" value="Sialidases"/>
    <property type="match status" value="2"/>
</dbReference>
<dbReference type="STRING" id="1302689.RG47T_0375"/>
<feature type="chain" id="PRO_5010217740" description="Neuraminidase" evidence="1">
    <location>
        <begin position="31"/>
        <end position="444"/>
    </location>
</feature>
<reference evidence="2 3" key="1">
    <citation type="submission" date="2016-11" db="EMBL/GenBank/DDBJ databases">
        <title>Whole Genome Sequencing of Mucilaginibacter polytrichastri RG4-7(T) isolated from the moss sample.</title>
        <authorList>
            <person name="Li Y."/>
        </authorList>
    </citation>
    <scope>NUCLEOTIDE SEQUENCE [LARGE SCALE GENOMIC DNA]</scope>
    <source>
        <strain evidence="2 3">RG4-7</strain>
    </source>
</reference>
<protein>
    <recommendedName>
        <fullName evidence="4">Neuraminidase</fullName>
    </recommendedName>
</protein>
<gene>
    <name evidence="2" type="ORF">RG47T_0375</name>
</gene>
<feature type="signal peptide" evidence="1">
    <location>
        <begin position="1"/>
        <end position="30"/>
    </location>
</feature>
<sequence>MLSNYQKVINSKWLWLVLAICFKVTCSAQAQTSTIAANGWANNSVNTVVFRKNSLVTFQGTQYAAFYDVQQYVVLAKRKLGSQNWQTQQTPYTGDATDAHKCICIIVDGEGYLHVTWGHHNQPLNYCRSVSPGSLQLTGKMPMTGIKENKVTYPEFYKMPSGDLLFFYRDGESGNGNLVLNRYNVKNKKWTRVQDNLIDGEGKRNAYWQIAIDTKGTLHISWVWRESPDVASNHDMCYARSKDGGLTWERSSGEKYNLPITLNTAEYACEIPQQSELINQTSMFADENGHPFIATYWRKQGETVPQYHLVYNISGQWQINDLDFRKTPFSLSGTGTKSIPVSRPQIVAYRQKGKMAVALIFRDAERGSKVSVAINEDLKNAKWNIKYLTGTSVGNWEPTYDTELWKDKKVLDLFVQKTIQVDGEGQANAGPQPVQVIEWKPEKR</sequence>
<dbReference type="InterPro" id="IPR036278">
    <property type="entry name" value="Sialidase_sf"/>
</dbReference>
<evidence type="ECO:0000313" key="2">
    <source>
        <dbReference type="EMBL" id="OKS84937.1"/>
    </source>
</evidence>
<proteinExistence type="predicted"/>
<evidence type="ECO:0008006" key="4">
    <source>
        <dbReference type="Google" id="ProtNLM"/>
    </source>
</evidence>
<dbReference type="AlphaFoldDB" id="A0A1Q5ZT67"/>
<dbReference type="EMBL" id="MPPL01000001">
    <property type="protein sequence ID" value="OKS84937.1"/>
    <property type="molecule type" value="Genomic_DNA"/>
</dbReference>
<keyword evidence="1" id="KW-0732">Signal</keyword>
<dbReference type="Proteomes" id="UP000186720">
    <property type="component" value="Unassembled WGS sequence"/>
</dbReference>